<dbReference type="AlphaFoldDB" id="A0A258HJ72"/>
<sequence length="135" mass="14690">MAGIGRTVLTLRFFGEDLHPAELTRLLGSEPTKSELKGDVRPSGHVAKAGSWRLSVEDRAPGDLECQIRNLFAGLTADVGTWTALSSRYRGDLFCGLFMQQGNEGLDLEPETLAMIGNRGLRLAVDIYDPGDDEP</sequence>
<comment type="caution">
    <text evidence="1">The sequence shown here is derived from an EMBL/GenBank/DDBJ whole genome shotgun (WGS) entry which is preliminary data.</text>
</comment>
<accession>A0A258HJ72</accession>
<organism evidence="1 2">
    <name type="scientific">Brevundimonas subvibrioides</name>
    <dbReference type="NCBI Taxonomy" id="74313"/>
    <lineage>
        <taxon>Bacteria</taxon>
        <taxon>Pseudomonadati</taxon>
        <taxon>Pseudomonadota</taxon>
        <taxon>Alphaproteobacteria</taxon>
        <taxon>Caulobacterales</taxon>
        <taxon>Caulobacteraceae</taxon>
        <taxon>Brevundimonas</taxon>
    </lineage>
</organism>
<dbReference type="Proteomes" id="UP000216147">
    <property type="component" value="Unassembled WGS sequence"/>
</dbReference>
<evidence type="ECO:0000313" key="1">
    <source>
        <dbReference type="EMBL" id="OYX56946.1"/>
    </source>
</evidence>
<proteinExistence type="predicted"/>
<name>A0A258HJ72_9CAUL</name>
<reference evidence="1 2" key="1">
    <citation type="submission" date="2017-03" db="EMBL/GenBank/DDBJ databases">
        <title>Lifting the veil on microbial sulfur biogeochemistry in mining wastewaters.</title>
        <authorList>
            <person name="Kantor R.S."/>
            <person name="Colenbrander Nelson T."/>
            <person name="Marshall S."/>
            <person name="Bennett D."/>
            <person name="Apte S."/>
            <person name="Camacho D."/>
            <person name="Thomas B.C."/>
            <person name="Warren L.A."/>
            <person name="Banfield J.F."/>
        </authorList>
    </citation>
    <scope>NUCLEOTIDE SEQUENCE [LARGE SCALE GENOMIC DNA]</scope>
    <source>
        <strain evidence="1">32-68-21</strain>
    </source>
</reference>
<dbReference type="InterPro" id="IPR025459">
    <property type="entry name" value="DUF4279"/>
</dbReference>
<dbReference type="EMBL" id="NCEQ01000007">
    <property type="protein sequence ID" value="OYX56946.1"/>
    <property type="molecule type" value="Genomic_DNA"/>
</dbReference>
<evidence type="ECO:0008006" key="3">
    <source>
        <dbReference type="Google" id="ProtNLM"/>
    </source>
</evidence>
<dbReference type="Pfam" id="PF14106">
    <property type="entry name" value="DUF4279"/>
    <property type="match status" value="1"/>
</dbReference>
<protein>
    <recommendedName>
        <fullName evidence="3">DUF4279 domain-containing protein</fullName>
    </recommendedName>
</protein>
<evidence type="ECO:0000313" key="2">
    <source>
        <dbReference type="Proteomes" id="UP000216147"/>
    </source>
</evidence>
<gene>
    <name evidence="1" type="ORF">B7Y86_09375</name>
</gene>